<reference evidence="1" key="1">
    <citation type="submission" date="2015-04" db="UniProtKB">
        <authorList>
            <consortium name="EnsemblPlants"/>
        </authorList>
    </citation>
    <scope>IDENTIFICATION</scope>
</reference>
<dbReference type="EnsemblPlants" id="OPUNC06G00960.1">
    <property type="protein sequence ID" value="OPUNC06G00960.1"/>
    <property type="gene ID" value="OPUNC06G00960"/>
</dbReference>
<name>A0A0E0L715_ORYPU</name>
<organism evidence="1">
    <name type="scientific">Oryza punctata</name>
    <name type="common">Red rice</name>
    <dbReference type="NCBI Taxonomy" id="4537"/>
    <lineage>
        <taxon>Eukaryota</taxon>
        <taxon>Viridiplantae</taxon>
        <taxon>Streptophyta</taxon>
        <taxon>Embryophyta</taxon>
        <taxon>Tracheophyta</taxon>
        <taxon>Spermatophyta</taxon>
        <taxon>Magnoliopsida</taxon>
        <taxon>Liliopsida</taxon>
        <taxon>Poales</taxon>
        <taxon>Poaceae</taxon>
        <taxon>BOP clade</taxon>
        <taxon>Oryzoideae</taxon>
        <taxon>Oryzeae</taxon>
        <taxon>Oryzinae</taxon>
        <taxon>Oryza</taxon>
    </lineage>
</organism>
<accession>A0A0E0L715</accession>
<dbReference type="Proteomes" id="UP000026962">
    <property type="component" value="Chromosome 6"/>
</dbReference>
<sequence length="64" mass="7057">MYSLARESRNYGRRPSLWAGNGNACGCRFSPWGVKTTSWFSRTGGSDALSVISSLEASFRRPIP</sequence>
<evidence type="ECO:0000313" key="2">
    <source>
        <dbReference type="Proteomes" id="UP000026962"/>
    </source>
</evidence>
<dbReference type="HOGENOM" id="CLU_2871598_0_0_1"/>
<reference evidence="1" key="2">
    <citation type="submission" date="2018-05" db="EMBL/GenBank/DDBJ databases">
        <title>OpunRS2 (Oryza punctata Reference Sequence Version 2).</title>
        <authorList>
            <person name="Zhang J."/>
            <person name="Kudrna D."/>
            <person name="Lee S."/>
            <person name="Talag J."/>
            <person name="Welchert J."/>
            <person name="Wing R.A."/>
        </authorList>
    </citation>
    <scope>NUCLEOTIDE SEQUENCE [LARGE SCALE GENOMIC DNA]</scope>
</reference>
<dbReference type="Gramene" id="OPUNC06G00960.1">
    <property type="protein sequence ID" value="OPUNC06G00960.1"/>
    <property type="gene ID" value="OPUNC06G00960"/>
</dbReference>
<dbReference type="AlphaFoldDB" id="A0A0E0L715"/>
<evidence type="ECO:0000313" key="1">
    <source>
        <dbReference type="EnsemblPlants" id="OPUNC06G00960.1"/>
    </source>
</evidence>
<protein>
    <submittedName>
        <fullName evidence="1">Uncharacterized protein</fullName>
    </submittedName>
</protein>
<keyword evidence="2" id="KW-1185">Reference proteome</keyword>
<proteinExistence type="predicted"/>